<keyword evidence="1" id="KW-0732">Signal</keyword>
<evidence type="ECO:0000256" key="1">
    <source>
        <dbReference type="SAM" id="SignalP"/>
    </source>
</evidence>
<accession>A0ABT1BF52</accession>
<dbReference type="Gene3D" id="2.60.40.1090">
    <property type="entry name" value="Fimbrial-type adhesion domain"/>
    <property type="match status" value="1"/>
</dbReference>
<reference evidence="2" key="1">
    <citation type="submission" date="2021-11" db="EMBL/GenBank/DDBJ databases">
        <title>Citrobacter meridianamericanus sp. nov. isolated from soil.</title>
        <authorList>
            <person name="Furlan J.P.R."/>
            <person name="Stehling E.G."/>
        </authorList>
    </citation>
    <scope>NUCLEOTIDE SEQUENCE</scope>
    <source>
        <strain evidence="2">BR102</strain>
    </source>
</reference>
<evidence type="ECO:0008006" key="4">
    <source>
        <dbReference type="Google" id="ProtNLM"/>
    </source>
</evidence>
<dbReference type="InterPro" id="IPR008966">
    <property type="entry name" value="Adhesion_dom_sf"/>
</dbReference>
<dbReference type="SUPFAM" id="SSF49401">
    <property type="entry name" value="Bacterial adhesins"/>
    <property type="match status" value="1"/>
</dbReference>
<dbReference type="RefSeq" id="WP_187259307.1">
    <property type="nucleotide sequence ID" value="NZ_CP101040.1"/>
</dbReference>
<dbReference type="Proteomes" id="UP001139290">
    <property type="component" value="Unassembled WGS sequence"/>
</dbReference>
<sequence length="185" mass="19527">MSKVVMKINYYNLLSLFFTVMPLCSSAATSSATKLIPITATFVAPPCNVSFSDGSNTQEVNLGDITLGEKIHAPFSLKIECKYSRGSSINAGVVTGSLSVDDKRLIQMQDEMTGNVTPVYLSLKDSQSSAIEFNTISGADTGKPFCPGDSTRTCIITPVTTVRSGAGIVAGTKLTAAIIFTINNP</sequence>
<feature type="signal peptide" evidence="1">
    <location>
        <begin position="1"/>
        <end position="27"/>
    </location>
</feature>
<dbReference type="InterPro" id="IPR036937">
    <property type="entry name" value="Adhesion_dom_fimbrial_sf"/>
</dbReference>
<proteinExistence type="predicted"/>
<organism evidence="2 3">
    <name type="scientific">Citrobacter meridianamericanus</name>
    <dbReference type="NCBI Taxonomy" id="2894201"/>
    <lineage>
        <taxon>Bacteria</taxon>
        <taxon>Pseudomonadati</taxon>
        <taxon>Pseudomonadota</taxon>
        <taxon>Gammaproteobacteria</taxon>
        <taxon>Enterobacterales</taxon>
        <taxon>Enterobacteriaceae</taxon>
        <taxon>Citrobacter</taxon>
    </lineage>
</organism>
<evidence type="ECO:0000313" key="3">
    <source>
        <dbReference type="Proteomes" id="UP001139290"/>
    </source>
</evidence>
<feature type="chain" id="PRO_5047489872" description="Fimbrial protein" evidence="1">
    <location>
        <begin position="28"/>
        <end position="185"/>
    </location>
</feature>
<dbReference type="EMBL" id="JAJJVQ010000016">
    <property type="protein sequence ID" value="MCO5784487.1"/>
    <property type="molecule type" value="Genomic_DNA"/>
</dbReference>
<name>A0ABT1BF52_9ENTR</name>
<keyword evidence="3" id="KW-1185">Reference proteome</keyword>
<evidence type="ECO:0000313" key="2">
    <source>
        <dbReference type="EMBL" id="MCO5784487.1"/>
    </source>
</evidence>
<gene>
    <name evidence="2" type="ORF">LOD26_24810</name>
</gene>
<comment type="caution">
    <text evidence="2">The sequence shown here is derived from an EMBL/GenBank/DDBJ whole genome shotgun (WGS) entry which is preliminary data.</text>
</comment>
<protein>
    <recommendedName>
        <fullName evidence="4">Fimbrial protein</fullName>
    </recommendedName>
</protein>